<dbReference type="PANTHER" id="PTHR42085:SF6">
    <property type="entry name" value="F-BOX DOMAIN-CONTAINING PROTEIN"/>
    <property type="match status" value="1"/>
</dbReference>
<sequence length="549" mass="63823">MPVASFESITMLTTFLLKTMPFPADMMESLDLNEAMDYEEADLELDMVDSVSEDESTGADSETDSLNFMDLPHHVRVKIYRYAYLVRPCPIDVAKEKQRFKSQNMLCMRNMPDLYQEGEWNTSFYMQSCEHPPIPVSLFRVSQAVYEDAAMVFFSMNRFQLTLRNLDDLIKFKNATGSWLEYMQSINVTLRCYDGRILKSITRAKSTFNLWEKFCSLVGRHMPALKHFSFDCRVNDVETAQKVVGHLDCFHNLTDCALRFDSIANPELQEIAKKAAVEATVMRPRSSPSFPFLDLPEEIQLMVLEHLLVVRWDPFVQSSEFAAGHLIWVHRKEVKPRSLYCCGTCSPNLRNCFCSLRQNAFSTNCSCFVSPMPYFLVSRHMYSLARDVFYSRNRFSFVGDDPQVMFRFLHRLPRESLSMIRHITFAFPRAHRYVIRVDRQRYESVQMDWSILIRFITEHFRLQCLSINIVDMGSGAPMSNASETWTKFMREVLKGFAPLQGVRRFQAYLAEDREHETDAEKAIMGPDYEPPPVKYFPFVGAKHTLKAED</sequence>
<dbReference type="AlphaFoldDB" id="A0A0F4YTM7"/>
<dbReference type="GeneID" id="25317334"/>
<organism evidence="2 3">
    <name type="scientific">Rasamsonia emersonii (strain ATCC 16479 / CBS 393.64 / IMI 116815)</name>
    <dbReference type="NCBI Taxonomy" id="1408163"/>
    <lineage>
        <taxon>Eukaryota</taxon>
        <taxon>Fungi</taxon>
        <taxon>Dikarya</taxon>
        <taxon>Ascomycota</taxon>
        <taxon>Pezizomycotina</taxon>
        <taxon>Eurotiomycetes</taxon>
        <taxon>Eurotiomycetidae</taxon>
        <taxon>Eurotiales</taxon>
        <taxon>Trichocomaceae</taxon>
        <taxon>Rasamsonia</taxon>
    </lineage>
</organism>
<evidence type="ECO:0000259" key="1">
    <source>
        <dbReference type="Pfam" id="PF24864"/>
    </source>
</evidence>
<dbReference type="OrthoDB" id="2099276at2759"/>
<protein>
    <recommendedName>
        <fullName evidence="1">DUF7730 domain-containing protein</fullName>
    </recommendedName>
</protein>
<dbReference type="InterPro" id="IPR056632">
    <property type="entry name" value="DUF7730"/>
</dbReference>
<proteinExistence type="predicted"/>
<dbReference type="STRING" id="1408163.A0A0F4YTM7"/>
<dbReference type="EMBL" id="LASV01000213">
    <property type="protein sequence ID" value="KKA20988.1"/>
    <property type="molecule type" value="Genomic_DNA"/>
</dbReference>
<gene>
    <name evidence="2" type="ORF">T310_4987</name>
</gene>
<evidence type="ECO:0000313" key="3">
    <source>
        <dbReference type="Proteomes" id="UP000053958"/>
    </source>
</evidence>
<dbReference type="RefSeq" id="XP_013327600.1">
    <property type="nucleotide sequence ID" value="XM_013472146.1"/>
</dbReference>
<reference evidence="2 3" key="1">
    <citation type="submission" date="2015-04" db="EMBL/GenBank/DDBJ databases">
        <authorList>
            <person name="Heijne W.H."/>
            <person name="Fedorova N.D."/>
            <person name="Nierman W.C."/>
            <person name="Vollebregt A.W."/>
            <person name="Zhao Z."/>
            <person name="Wu L."/>
            <person name="Kumar M."/>
            <person name="Stam H."/>
            <person name="van den Berg M.A."/>
            <person name="Pel H.J."/>
        </authorList>
    </citation>
    <scope>NUCLEOTIDE SEQUENCE [LARGE SCALE GENOMIC DNA]</scope>
    <source>
        <strain evidence="2 3">CBS 393.64</strain>
    </source>
</reference>
<accession>A0A0F4YTM7</accession>
<keyword evidence="3" id="KW-1185">Reference proteome</keyword>
<dbReference type="Proteomes" id="UP000053958">
    <property type="component" value="Unassembled WGS sequence"/>
</dbReference>
<feature type="domain" description="DUF7730" evidence="1">
    <location>
        <begin position="292"/>
        <end position="506"/>
    </location>
</feature>
<evidence type="ECO:0000313" key="2">
    <source>
        <dbReference type="EMBL" id="KKA20988.1"/>
    </source>
</evidence>
<dbReference type="Pfam" id="PF24864">
    <property type="entry name" value="DUF7730"/>
    <property type="match status" value="1"/>
</dbReference>
<name>A0A0F4YTM7_RASE3</name>
<dbReference type="PANTHER" id="PTHR42085">
    <property type="entry name" value="F-BOX DOMAIN-CONTAINING PROTEIN"/>
    <property type="match status" value="1"/>
</dbReference>
<dbReference type="InterPro" id="IPR038883">
    <property type="entry name" value="AN11006-like"/>
</dbReference>
<comment type="caution">
    <text evidence="2">The sequence shown here is derived from an EMBL/GenBank/DDBJ whole genome shotgun (WGS) entry which is preliminary data.</text>
</comment>